<reference evidence="1" key="1">
    <citation type="submission" date="2021-06" db="EMBL/GenBank/DDBJ databases">
        <authorList>
            <person name="Kallberg Y."/>
            <person name="Tangrot J."/>
            <person name="Rosling A."/>
        </authorList>
    </citation>
    <scope>NUCLEOTIDE SEQUENCE</scope>
    <source>
        <strain evidence="1">IL203A</strain>
    </source>
</reference>
<protein>
    <submittedName>
        <fullName evidence="1">6916_t:CDS:1</fullName>
    </submittedName>
</protein>
<dbReference type="EMBL" id="CAJVPU010008768">
    <property type="protein sequence ID" value="CAG8587609.1"/>
    <property type="molecule type" value="Genomic_DNA"/>
</dbReference>
<sequence>QDVKPIVEGLLQSHRTHESSIKLPLSLKHRLYLCQLLHLVFDRSSISLTTSLPIRSTRAPYQNSSTNSAYPQNRKFNQTYL</sequence>
<proteinExistence type="predicted"/>
<name>A0ACA9MFT3_9GLOM</name>
<keyword evidence="2" id="KW-1185">Reference proteome</keyword>
<evidence type="ECO:0000313" key="2">
    <source>
        <dbReference type="Proteomes" id="UP000789702"/>
    </source>
</evidence>
<comment type="caution">
    <text evidence="1">The sequence shown here is derived from an EMBL/GenBank/DDBJ whole genome shotgun (WGS) entry which is preliminary data.</text>
</comment>
<gene>
    <name evidence="1" type="ORF">DHETER_LOCUS6729</name>
</gene>
<accession>A0ACA9MFT3</accession>
<organism evidence="1 2">
    <name type="scientific">Dentiscutata heterogama</name>
    <dbReference type="NCBI Taxonomy" id="1316150"/>
    <lineage>
        <taxon>Eukaryota</taxon>
        <taxon>Fungi</taxon>
        <taxon>Fungi incertae sedis</taxon>
        <taxon>Mucoromycota</taxon>
        <taxon>Glomeromycotina</taxon>
        <taxon>Glomeromycetes</taxon>
        <taxon>Diversisporales</taxon>
        <taxon>Gigasporaceae</taxon>
        <taxon>Dentiscutata</taxon>
    </lineage>
</organism>
<evidence type="ECO:0000313" key="1">
    <source>
        <dbReference type="EMBL" id="CAG8587609.1"/>
    </source>
</evidence>
<dbReference type="Proteomes" id="UP000789702">
    <property type="component" value="Unassembled WGS sequence"/>
</dbReference>
<feature type="non-terminal residue" evidence="1">
    <location>
        <position position="1"/>
    </location>
</feature>